<reference evidence="6" key="1">
    <citation type="journal article" date="2007" name="Int. J. Syst. Evol. Microbiol.">
        <title>Luteimonas composti sp. nov., a moderately thermophilic bacterium isolated from food waste.</title>
        <authorList>
            <person name="Young C.C."/>
            <person name="Kampfer P."/>
            <person name="Chen W.M."/>
            <person name="Yen W.S."/>
            <person name="Arun A.B."/>
            <person name="Lai W.A."/>
            <person name="Shen F.T."/>
            <person name="Rekha P.D."/>
            <person name="Lin K.Y."/>
            <person name="Chou J.H."/>
        </authorList>
    </citation>
    <scope>NUCLEOTIDE SEQUENCE</scope>
    <source>
        <strain evidence="6">CC-YY355</strain>
    </source>
</reference>
<dbReference type="EMBL" id="JARYGX010000020">
    <property type="protein sequence ID" value="MDH7453492.1"/>
    <property type="molecule type" value="Genomic_DNA"/>
</dbReference>
<dbReference type="RefSeq" id="WP_280942710.1">
    <property type="nucleotide sequence ID" value="NZ_JARYGX010000020.1"/>
</dbReference>
<evidence type="ECO:0000259" key="5">
    <source>
        <dbReference type="Pfam" id="PF17851"/>
    </source>
</evidence>
<evidence type="ECO:0000256" key="4">
    <source>
        <dbReference type="RuleBase" id="RU361187"/>
    </source>
</evidence>
<evidence type="ECO:0000256" key="2">
    <source>
        <dbReference type="ARBA" id="ARBA00022801"/>
    </source>
</evidence>
<dbReference type="SUPFAM" id="SSF75005">
    <property type="entry name" value="Arabinanase/levansucrase/invertase"/>
    <property type="match status" value="1"/>
</dbReference>
<dbReference type="CDD" id="cd09000">
    <property type="entry name" value="GH43_SXA-like"/>
    <property type="match status" value="1"/>
</dbReference>
<evidence type="ECO:0000313" key="6">
    <source>
        <dbReference type="EMBL" id="MDH7453492.1"/>
    </source>
</evidence>
<keyword evidence="2 4" id="KW-0378">Hydrolase</keyword>
<gene>
    <name evidence="6" type="ORF">QF205_10500</name>
</gene>
<dbReference type="PANTHER" id="PTHR42812">
    <property type="entry name" value="BETA-XYLOSIDASE"/>
    <property type="match status" value="1"/>
</dbReference>
<dbReference type="InterPro" id="IPR013320">
    <property type="entry name" value="ConA-like_dom_sf"/>
</dbReference>
<name>A0ABT6MS99_9GAMM</name>
<keyword evidence="7" id="KW-1185">Reference proteome</keyword>
<dbReference type="PANTHER" id="PTHR42812:SF12">
    <property type="entry name" value="BETA-XYLOSIDASE-RELATED"/>
    <property type="match status" value="1"/>
</dbReference>
<dbReference type="Proteomes" id="UP001160550">
    <property type="component" value="Unassembled WGS sequence"/>
</dbReference>
<accession>A0ABT6MS99</accession>
<dbReference type="GO" id="GO:0016787">
    <property type="term" value="F:hydrolase activity"/>
    <property type="evidence" value="ECO:0007669"/>
    <property type="project" value="UniProtKB-KW"/>
</dbReference>
<dbReference type="SUPFAM" id="SSF49899">
    <property type="entry name" value="Concanavalin A-like lectins/glucanases"/>
    <property type="match status" value="1"/>
</dbReference>
<reference evidence="6" key="2">
    <citation type="submission" date="2023-04" db="EMBL/GenBank/DDBJ databases">
        <authorList>
            <person name="Sun J.-Q."/>
        </authorList>
    </citation>
    <scope>NUCLEOTIDE SEQUENCE</scope>
    <source>
        <strain evidence="6">CC-YY355</strain>
    </source>
</reference>
<evidence type="ECO:0000256" key="1">
    <source>
        <dbReference type="ARBA" id="ARBA00009865"/>
    </source>
</evidence>
<keyword evidence="3 4" id="KW-0326">Glycosidase</keyword>
<comment type="similarity">
    <text evidence="1 4">Belongs to the glycosyl hydrolase 43 family.</text>
</comment>
<dbReference type="Gene3D" id="2.115.10.20">
    <property type="entry name" value="Glycosyl hydrolase domain, family 43"/>
    <property type="match status" value="1"/>
</dbReference>
<dbReference type="Pfam" id="PF17851">
    <property type="entry name" value="GH43_C2"/>
    <property type="match status" value="1"/>
</dbReference>
<dbReference type="InterPro" id="IPR006710">
    <property type="entry name" value="Glyco_hydro_43"/>
</dbReference>
<feature type="domain" description="Beta-xylosidase C-terminal Concanavalin A-like" evidence="5">
    <location>
        <begin position="322"/>
        <end position="521"/>
    </location>
</feature>
<dbReference type="Pfam" id="PF04616">
    <property type="entry name" value="Glyco_hydro_43"/>
    <property type="match status" value="1"/>
</dbReference>
<dbReference type="InterPro" id="IPR041542">
    <property type="entry name" value="GH43_C2"/>
</dbReference>
<proteinExistence type="inferred from homology"/>
<evidence type="ECO:0000256" key="3">
    <source>
        <dbReference type="ARBA" id="ARBA00023295"/>
    </source>
</evidence>
<organism evidence="6 7">
    <name type="scientific">Luteimonas composti</name>
    <dbReference type="NCBI Taxonomy" id="398257"/>
    <lineage>
        <taxon>Bacteria</taxon>
        <taxon>Pseudomonadati</taxon>
        <taxon>Pseudomonadota</taxon>
        <taxon>Gammaproteobacteria</taxon>
        <taxon>Lysobacterales</taxon>
        <taxon>Lysobacteraceae</taxon>
        <taxon>Luteimonas</taxon>
    </lineage>
</organism>
<evidence type="ECO:0000313" key="7">
    <source>
        <dbReference type="Proteomes" id="UP001160550"/>
    </source>
</evidence>
<dbReference type="InterPro" id="IPR051795">
    <property type="entry name" value="Glycosyl_Hydrlase_43"/>
</dbReference>
<protein>
    <submittedName>
        <fullName evidence="6">Glycoside hydrolase family 43 protein</fullName>
    </submittedName>
</protein>
<dbReference type="InterPro" id="IPR023296">
    <property type="entry name" value="Glyco_hydro_beta-prop_sf"/>
</dbReference>
<sequence>MACIANPVLRGFYPDPSILRVGDDYYIATSTFEWYPGVAISHSRDLVHWRTLPPALTRSSQLDLRGRPNSGGVWAPALSHADGLFHLIYTDVRGWAGDFKDVRNFLVTAPDIEGPWSEPVHLNNSGFDPSLFHDEDGRKWLVNMVWDHRHGHDSFGGILLQEYDPAARRLVGPVHNIFRGTALGLVEGPHLYWVDGWYYLLVAEGGTFTTHAATVARSRSIEGPYEAMPDGPLLTSAHDPSLRLQAAGHGSLVQHADGSWSLAHLCRRPLSNGRAILGRETALQPIGWRDGWPRLAHGGQAPADQATVPDLPAQPWPQRAPRDDFEATALAPHWQAPRVPIDAAMASLDARPGFLRLYGRESPVSRFEQSLVACRQQAFRIEASTCVEFSPENFQQMAGLVAFYNTDAFYYLFLTRAAHSRRCLGLMRCERGQVSYPVEKEYPFDDCARVYLRLVIDHARIRFYCSRDGDRWQAVGWEQDASILSDEHALLCGFTGNFVGMACQDLSGQRLHADFDWFEYRELDEDGSAAA</sequence>
<dbReference type="Gene3D" id="2.60.120.200">
    <property type="match status" value="1"/>
</dbReference>
<comment type="caution">
    <text evidence="6">The sequence shown here is derived from an EMBL/GenBank/DDBJ whole genome shotgun (WGS) entry which is preliminary data.</text>
</comment>